<reference evidence="1" key="2">
    <citation type="journal article" date="2023" name="IMA Fungus">
        <title>Comparative genomic study of the Penicillium genus elucidates a diverse pangenome and 15 lateral gene transfer events.</title>
        <authorList>
            <person name="Petersen C."/>
            <person name="Sorensen T."/>
            <person name="Nielsen M.R."/>
            <person name="Sondergaard T.E."/>
            <person name="Sorensen J.L."/>
            <person name="Fitzpatrick D.A."/>
            <person name="Frisvad J.C."/>
            <person name="Nielsen K.L."/>
        </authorList>
    </citation>
    <scope>NUCLEOTIDE SEQUENCE</scope>
    <source>
        <strain evidence="1">IBT 30069</strain>
    </source>
</reference>
<accession>A0A9W9KP96</accession>
<proteinExistence type="predicted"/>
<evidence type="ECO:0000313" key="2">
    <source>
        <dbReference type="Proteomes" id="UP001149165"/>
    </source>
</evidence>
<reference evidence="1" key="1">
    <citation type="submission" date="2022-11" db="EMBL/GenBank/DDBJ databases">
        <authorList>
            <person name="Petersen C."/>
        </authorList>
    </citation>
    <scope>NUCLEOTIDE SEQUENCE</scope>
    <source>
        <strain evidence="1">IBT 30069</strain>
    </source>
</reference>
<organism evidence="1 2">
    <name type="scientific">Penicillium angulare</name>
    <dbReference type="NCBI Taxonomy" id="116970"/>
    <lineage>
        <taxon>Eukaryota</taxon>
        <taxon>Fungi</taxon>
        <taxon>Dikarya</taxon>
        <taxon>Ascomycota</taxon>
        <taxon>Pezizomycotina</taxon>
        <taxon>Eurotiomycetes</taxon>
        <taxon>Eurotiomycetidae</taxon>
        <taxon>Eurotiales</taxon>
        <taxon>Aspergillaceae</taxon>
        <taxon>Penicillium</taxon>
    </lineage>
</organism>
<sequence length="172" mass="19468">MKDIIDEFHVIQYRHLQRLSYRLIGNTLDSVWRSAGSESDEHLASSIFVTKWARHASAGMVASEFLFVTVNRPDDIKEKKTQRAIRQRVMRDIGRSRRKPKDPPAMTFIGVAHEGNYSDDMIRPALKSNPLPIELNDRAHELVHFSKGTTLSQANVLVLTLHLALSAIGGRL</sequence>
<name>A0A9W9KP96_9EURO</name>
<comment type="caution">
    <text evidence="1">The sequence shown here is derived from an EMBL/GenBank/DDBJ whole genome shotgun (WGS) entry which is preliminary data.</text>
</comment>
<gene>
    <name evidence="1" type="ORF">N7456_001411</name>
</gene>
<evidence type="ECO:0000313" key="1">
    <source>
        <dbReference type="EMBL" id="KAJ5112877.1"/>
    </source>
</evidence>
<dbReference type="AlphaFoldDB" id="A0A9W9KP96"/>
<dbReference type="OrthoDB" id="4366312at2759"/>
<dbReference type="Proteomes" id="UP001149165">
    <property type="component" value="Unassembled WGS sequence"/>
</dbReference>
<keyword evidence="2" id="KW-1185">Reference proteome</keyword>
<dbReference type="EMBL" id="JAPQKH010000002">
    <property type="protein sequence ID" value="KAJ5112877.1"/>
    <property type="molecule type" value="Genomic_DNA"/>
</dbReference>
<protein>
    <submittedName>
        <fullName evidence="1">Uncharacterized protein</fullName>
    </submittedName>
</protein>